<keyword evidence="2" id="KW-1185">Reference proteome</keyword>
<comment type="caution">
    <text evidence="1">The sequence shown here is derived from an EMBL/GenBank/DDBJ whole genome shotgun (WGS) entry which is preliminary data.</text>
</comment>
<evidence type="ECO:0000313" key="2">
    <source>
        <dbReference type="Proteomes" id="UP001349994"/>
    </source>
</evidence>
<name>A0ABU6II31_9ACTN</name>
<accession>A0ABU6II31</accession>
<organism evidence="1 2">
    <name type="scientific">Adlercreutzia wanghongyangiae</name>
    <dbReference type="NCBI Taxonomy" id="3111451"/>
    <lineage>
        <taxon>Bacteria</taxon>
        <taxon>Bacillati</taxon>
        <taxon>Actinomycetota</taxon>
        <taxon>Coriobacteriia</taxon>
        <taxon>Eggerthellales</taxon>
        <taxon>Eggerthellaceae</taxon>
        <taxon>Adlercreutzia</taxon>
    </lineage>
</organism>
<protein>
    <recommendedName>
        <fullName evidence="3">DUF559 domain-containing protein</fullName>
    </recommendedName>
</protein>
<gene>
    <name evidence="1" type="ORF">VIN30_06185</name>
</gene>
<dbReference type="Proteomes" id="UP001349994">
    <property type="component" value="Unassembled WGS sequence"/>
</dbReference>
<dbReference type="Gene3D" id="3.40.960.10">
    <property type="entry name" value="VSR Endonuclease"/>
    <property type="match status" value="1"/>
</dbReference>
<evidence type="ECO:0000313" key="1">
    <source>
        <dbReference type="EMBL" id="MEC4176031.1"/>
    </source>
</evidence>
<dbReference type="RefSeq" id="WP_338210101.1">
    <property type="nucleotide sequence ID" value="NZ_JAYMFF010000009.1"/>
</dbReference>
<reference evidence="1 2" key="1">
    <citation type="submission" date="2024-01" db="EMBL/GenBank/DDBJ databases">
        <title>novel species in genus Adlercreutzia.</title>
        <authorList>
            <person name="Liu X."/>
        </authorList>
    </citation>
    <scope>NUCLEOTIDE SEQUENCE [LARGE SCALE GENOMIC DNA]</scope>
    <source>
        <strain evidence="1 2">R7</strain>
    </source>
</reference>
<sequence>MEGQLYLSSPELAFLQMHDHASDFECIALGFELCGTYTRIGADAMAYDIAPATSADKISRFLHRAHGMRHRSRALRNLGHIKENSASPRETQLAMILGLPTRLGGYGLADFELNAPIDVPATTKFPWRRDIRRADISWPRECVAVEYDSDEFHVGAEKIARDAERRTLLQAAGYDLVVVTNSQFKRTSELDRICAVLYRLLGRRWRCRMPEYLMRKEDLHRRVRNLSI</sequence>
<proteinExistence type="predicted"/>
<dbReference type="EMBL" id="JAYMFF010000009">
    <property type="protein sequence ID" value="MEC4176031.1"/>
    <property type="molecule type" value="Genomic_DNA"/>
</dbReference>
<evidence type="ECO:0008006" key="3">
    <source>
        <dbReference type="Google" id="ProtNLM"/>
    </source>
</evidence>